<dbReference type="CDD" id="cd16495">
    <property type="entry name" value="RING_CH-C4HC3_MARCH"/>
    <property type="match status" value="1"/>
</dbReference>
<proteinExistence type="predicted"/>
<keyword evidence="5" id="KW-0472">Membrane</keyword>
<feature type="domain" description="RING-CH-type" evidence="6">
    <location>
        <begin position="63"/>
        <end position="156"/>
    </location>
</feature>
<feature type="compositionally biased region" description="Polar residues" evidence="4">
    <location>
        <begin position="30"/>
        <end position="45"/>
    </location>
</feature>
<evidence type="ECO:0000256" key="2">
    <source>
        <dbReference type="ARBA" id="ARBA00022771"/>
    </source>
</evidence>
<protein>
    <recommendedName>
        <fullName evidence="6">RING-CH-type domain-containing protein</fullName>
    </recommendedName>
</protein>
<evidence type="ECO:0000256" key="3">
    <source>
        <dbReference type="ARBA" id="ARBA00022833"/>
    </source>
</evidence>
<keyword evidence="5" id="KW-1133">Transmembrane helix</keyword>
<dbReference type="InterPro" id="IPR013083">
    <property type="entry name" value="Znf_RING/FYVE/PHD"/>
</dbReference>
<evidence type="ECO:0000259" key="6">
    <source>
        <dbReference type="PROSITE" id="PS51292"/>
    </source>
</evidence>
<dbReference type="GO" id="GO:0008270">
    <property type="term" value="F:zinc ion binding"/>
    <property type="evidence" value="ECO:0007669"/>
    <property type="project" value="UniProtKB-KW"/>
</dbReference>
<comment type="caution">
    <text evidence="7">The sequence shown here is derived from an EMBL/GenBank/DDBJ whole genome shotgun (WGS) entry which is preliminary data.</text>
</comment>
<evidence type="ECO:0000313" key="7">
    <source>
        <dbReference type="EMBL" id="KAK3387205.1"/>
    </source>
</evidence>
<dbReference type="PROSITE" id="PS51292">
    <property type="entry name" value="ZF_RING_CH"/>
    <property type="match status" value="1"/>
</dbReference>
<dbReference type="Gene3D" id="3.30.40.10">
    <property type="entry name" value="Zinc/RING finger domain, C3HC4 (zinc finger)"/>
    <property type="match status" value="1"/>
</dbReference>
<keyword evidence="8" id="KW-1185">Reference proteome</keyword>
<dbReference type="AlphaFoldDB" id="A0AAE0U1J9"/>
<dbReference type="PANTHER" id="PTHR46347">
    <property type="entry name" value="RING/FYVE/PHD ZINC FINGER SUPERFAMILY PROTEIN"/>
    <property type="match status" value="1"/>
</dbReference>
<evidence type="ECO:0000313" key="8">
    <source>
        <dbReference type="Proteomes" id="UP001285441"/>
    </source>
</evidence>
<dbReference type="SUPFAM" id="SSF57850">
    <property type="entry name" value="RING/U-box"/>
    <property type="match status" value="1"/>
</dbReference>
<dbReference type="Proteomes" id="UP001285441">
    <property type="component" value="Unassembled WGS sequence"/>
</dbReference>
<feature type="region of interest" description="Disordered" evidence="4">
    <location>
        <begin position="1"/>
        <end position="65"/>
    </location>
</feature>
<dbReference type="InterPro" id="IPR011016">
    <property type="entry name" value="Znf_RING-CH"/>
</dbReference>
<evidence type="ECO:0000256" key="1">
    <source>
        <dbReference type="ARBA" id="ARBA00022723"/>
    </source>
</evidence>
<accession>A0AAE0U1J9</accession>
<feature type="transmembrane region" description="Helical" evidence="5">
    <location>
        <begin position="236"/>
        <end position="257"/>
    </location>
</feature>
<feature type="compositionally biased region" description="Acidic residues" evidence="4">
    <location>
        <begin position="316"/>
        <end position="330"/>
    </location>
</feature>
<reference evidence="7" key="1">
    <citation type="journal article" date="2023" name="Mol. Phylogenet. Evol.">
        <title>Genome-scale phylogeny and comparative genomics of the fungal order Sordariales.</title>
        <authorList>
            <person name="Hensen N."/>
            <person name="Bonometti L."/>
            <person name="Westerberg I."/>
            <person name="Brannstrom I.O."/>
            <person name="Guillou S."/>
            <person name="Cros-Aarteil S."/>
            <person name="Calhoun S."/>
            <person name="Haridas S."/>
            <person name="Kuo A."/>
            <person name="Mondo S."/>
            <person name="Pangilinan J."/>
            <person name="Riley R."/>
            <person name="LaButti K."/>
            <person name="Andreopoulos B."/>
            <person name="Lipzen A."/>
            <person name="Chen C."/>
            <person name="Yan M."/>
            <person name="Daum C."/>
            <person name="Ng V."/>
            <person name="Clum A."/>
            <person name="Steindorff A."/>
            <person name="Ohm R.A."/>
            <person name="Martin F."/>
            <person name="Silar P."/>
            <person name="Natvig D.O."/>
            <person name="Lalanne C."/>
            <person name="Gautier V."/>
            <person name="Ament-Velasquez S.L."/>
            <person name="Kruys A."/>
            <person name="Hutchinson M.I."/>
            <person name="Powell A.J."/>
            <person name="Barry K."/>
            <person name="Miller A.N."/>
            <person name="Grigoriev I.V."/>
            <person name="Debuchy R."/>
            <person name="Gladieux P."/>
            <person name="Hiltunen Thoren M."/>
            <person name="Johannesson H."/>
        </authorList>
    </citation>
    <scope>NUCLEOTIDE SEQUENCE</scope>
    <source>
        <strain evidence="7">CBS 232.78</strain>
    </source>
</reference>
<evidence type="ECO:0000256" key="4">
    <source>
        <dbReference type="SAM" id="MobiDB-lite"/>
    </source>
</evidence>
<keyword evidence="5" id="KW-0812">Transmembrane</keyword>
<gene>
    <name evidence="7" type="ORF">B0H63DRAFT_558767</name>
</gene>
<dbReference type="PANTHER" id="PTHR46347:SF1">
    <property type="entry name" value="RING_FYVE_PHD ZINC FINGER SUPERFAMILY PROTEIN"/>
    <property type="match status" value="1"/>
</dbReference>
<feature type="transmembrane region" description="Helical" evidence="5">
    <location>
        <begin position="168"/>
        <end position="189"/>
    </location>
</feature>
<dbReference type="EMBL" id="JAULSW010000003">
    <property type="protein sequence ID" value="KAK3387205.1"/>
    <property type="molecule type" value="Genomic_DNA"/>
</dbReference>
<feature type="transmembrane region" description="Helical" evidence="5">
    <location>
        <begin position="277"/>
        <end position="297"/>
    </location>
</feature>
<organism evidence="7 8">
    <name type="scientific">Podospora didyma</name>
    <dbReference type="NCBI Taxonomy" id="330526"/>
    <lineage>
        <taxon>Eukaryota</taxon>
        <taxon>Fungi</taxon>
        <taxon>Dikarya</taxon>
        <taxon>Ascomycota</taxon>
        <taxon>Pezizomycotina</taxon>
        <taxon>Sordariomycetes</taxon>
        <taxon>Sordariomycetidae</taxon>
        <taxon>Sordariales</taxon>
        <taxon>Podosporaceae</taxon>
        <taxon>Podospora</taxon>
    </lineage>
</organism>
<keyword evidence="1" id="KW-0479">Metal-binding</keyword>
<keyword evidence="2" id="KW-0863">Zinc-finger</keyword>
<dbReference type="SMART" id="SM00744">
    <property type="entry name" value="RINGv"/>
    <property type="match status" value="1"/>
</dbReference>
<keyword evidence="3" id="KW-0862">Zinc</keyword>
<sequence>MSSTTTGVQWSWPPGMGEASGHYMRGGASSFPSSDAQQQTDTTGTPGAPGESPPTQKPAEPRRRHYKPRTCRICLEEVQPTTDIDDSATAGLFTSRTRVRYASEDPELGRLISPCKCKGSQRYVHEGCLQLWRQAAPMSERNFWRCPTCHFEYRMQRLRWGHWLTSKLTRAVLTLLILLVTVFFLGFVADPIINLWVDPLGSLADSLSEVVADIEAIRPVEEEDQVTWSFHFLKGFLSLGLLGLVKTFLVSSPWHWLNVRVGGRRRGGTGRDRIESVNWALVVIGVITFLGATWKIVSKLSGRALESASNRVVDVQGEDPDEDVEDDPTPDQEPRRNN</sequence>
<dbReference type="Pfam" id="PF12906">
    <property type="entry name" value="RINGv"/>
    <property type="match status" value="1"/>
</dbReference>
<feature type="region of interest" description="Disordered" evidence="4">
    <location>
        <begin position="308"/>
        <end position="338"/>
    </location>
</feature>
<name>A0AAE0U1J9_9PEZI</name>
<evidence type="ECO:0000256" key="5">
    <source>
        <dbReference type="SAM" id="Phobius"/>
    </source>
</evidence>
<reference evidence="7" key="2">
    <citation type="submission" date="2023-06" db="EMBL/GenBank/DDBJ databases">
        <authorList>
            <consortium name="Lawrence Berkeley National Laboratory"/>
            <person name="Haridas S."/>
            <person name="Hensen N."/>
            <person name="Bonometti L."/>
            <person name="Westerberg I."/>
            <person name="Brannstrom I.O."/>
            <person name="Guillou S."/>
            <person name="Cros-Aarteil S."/>
            <person name="Calhoun S."/>
            <person name="Kuo A."/>
            <person name="Mondo S."/>
            <person name="Pangilinan J."/>
            <person name="Riley R."/>
            <person name="LaButti K."/>
            <person name="Andreopoulos B."/>
            <person name="Lipzen A."/>
            <person name="Chen C."/>
            <person name="Yanf M."/>
            <person name="Daum C."/>
            <person name="Ng V."/>
            <person name="Clum A."/>
            <person name="Steindorff A."/>
            <person name="Ohm R."/>
            <person name="Martin F."/>
            <person name="Silar P."/>
            <person name="Natvig D."/>
            <person name="Lalanne C."/>
            <person name="Gautier V."/>
            <person name="Ament-velasquez S.L."/>
            <person name="Kruys A."/>
            <person name="Hutchinson M.I."/>
            <person name="Powell A.J."/>
            <person name="Barry K."/>
            <person name="Miller A.N."/>
            <person name="Grigoriev I.V."/>
            <person name="Debuchy R."/>
            <person name="Gladieux P."/>
            <person name="Thoren M.H."/>
            <person name="Johannesson H."/>
        </authorList>
    </citation>
    <scope>NUCLEOTIDE SEQUENCE</scope>
    <source>
        <strain evidence="7">CBS 232.78</strain>
    </source>
</reference>